<feature type="domain" description="RNase H type-1" evidence="1">
    <location>
        <begin position="40"/>
        <end position="115"/>
    </location>
</feature>
<dbReference type="PANTHER" id="PTHR47723:SF13">
    <property type="entry name" value="PUTATIVE-RELATED"/>
    <property type="match status" value="1"/>
</dbReference>
<dbReference type="Pfam" id="PF13456">
    <property type="entry name" value="RVT_3"/>
    <property type="match status" value="1"/>
</dbReference>
<dbReference type="PANTHER" id="PTHR47723">
    <property type="entry name" value="OS05G0353850 PROTEIN"/>
    <property type="match status" value="1"/>
</dbReference>
<reference evidence="2 3" key="1">
    <citation type="journal article" date="2024" name="G3 (Bethesda)">
        <title>Genome assembly of Hibiscus sabdariffa L. provides insights into metabolisms of medicinal natural products.</title>
        <authorList>
            <person name="Kim T."/>
        </authorList>
    </citation>
    <scope>NUCLEOTIDE SEQUENCE [LARGE SCALE GENOMIC DNA]</scope>
    <source>
        <strain evidence="2">TK-2024</strain>
        <tissue evidence="2">Old leaves</tissue>
    </source>
</reference>
<evidence type="ECO:0000259" key="1">
    <source>
        <dbReference type="Pfam" id="PF13456"/>
    </source>
</evidence>
<protein>
    <recommendedName>
        <fullName evidence="1">RNase H type-1 domain-containing protein</fullName>
    </recommendedName>
</protein>
<name>A0ABR2B9X4_9ROSI</name>
<evidence type="ECO:0000313" key="2">
    <source>
        <dbReference type="EMBL" id="KAK8503155.1"/>
    </source>
</evidence>
<accession>A0ABR2B9X4</accession>
<proteinExistence type="predicted"/>
<evidence type="ECO:0000313" key="3">
    <source>
        <dbReference type="Proteomes" id="UP001472677"/>
    </source>
</evidence>
<dbReference type="InterPro" id="IPR002156">
    <property type="entry name" value="RNaseH_domain"/>
</dbReference>
<organism evidence="2 3">
    <name type="scientific">Hibiscus sabdariffa</name>
    <name type="common">roselle</name>
    <dbReference type="NCBI Taxonomy" id="183260"/>
    <lineage>
        <taxon>Eukaryota</taxon>
        <taxon>Viridiplantae</taxon>
        <taxon>Streptophyta</taxon>
        <taxon>Embryophyta</taxon>
        <taxon>Tracheophyta</taxon>
        <taxon>Spermatophyta</taxon>
        <taxon>Magnoliopsida</taxon>
        <taxon>eudicotyledons</taxon>
        <taxon>Gunneridae</taxon>
        <taxon>Pentapetalae</taxon>
        <taxon>rosids</taxon>
        <taxon>malvids</taxon>
        <taxon>Malvales</taxon>
        <taxon>Malvaceae</taxon>
        <taxon>Malvoideae</taxon>
        <taxon>Hibiscus</taxon>
    </lineage>
</organism>
<sequence length="143" mass="16352">MQKCQDTVTVFRLPRISPIEHGLLDYQFLEMYWGCLTLDTELWDIYEGLITTWSMRIRNLVVEVDSLDAIGVVQQGLLGRISLALVRPIVDMLNHSWSVKIQHIFCEGNRLARGMTKLASTEDLSVFVPSEMRFTAPPLDVLN</sequence>
<gene>
    <name evidence="2" type="ORF">V6N12_067543</name>
</gene>
<dbReference type="InterPro" id="IPR053151">
    <property type="entry name" value="RNase_H-like"/>
</dbReference>
<keyword evidence="3" id="KW-1185">Reference proteome</keyword>
<dbReference type="EMBL" id="JBBPBM010000154">
    <property type="protein sequence ID" value="KAK8503155.1"/>
    <property type="molecule type" value="Genomic_DNA"/>
</dbReference>
<dbReference type="Proteomes" id="UP001472677">
    <property type="component" value="Unassembled WGS sequence"/>
</dbReference>
<comment type="caution">
    <text evidence="2">The sequence shown here is derived from an EMBL/GenBank/DDBJ whole genome shotgun (WGS) entry which is preliminary data.</text>
</comment>
<dbReference type="InterPro" id="IPR044730">
    <property type="entry name" value="RNase_H-like_dom_plant"/>
</dbReference>
<dbReference type="CDD" id="cd06222">
    <property type="entry name" value="RNase_H_like"/>
    <property type="match status" value="1"/>
</dbReference>